<dbReference type="AlphaFoldDB" id="A0A6M1SMX9"/>
<dbReference type="InterPro" id="IPR005218">
    <property type="entry name" value="Diacylglycerol/lipid_kinase"/>
</dbReference>
<evidence type="ECO:0000256" key="4">
    <source>
        <dbReference type="ARBA" id="ARBA00022840"/>
    </source>
</evidence>
<dbReference type="Gene3D" id="2.60.200.40">
    <property type="match status" value="1"/>
</dbReference>
<dbReference type="EMBL" id="JAALLT010000002">
    <property type="protein sequence ID" value="NGP76399.1"/>
    <property type="molecule type" value="Genomic_DNA"/>
</dbReference>
<dbReference type="InterPro" id="IPR050187">
    <property type="entry name" value="Lipid_Phosphate_FormReg"/>
</dbReference>
<dbReference type="GO" id="GO:0005524">
    <property type="term" value="F:ATP binding"/>
    <property type="evidence" value="ECO:0007669"/>
    <property type="project" value="UniProtKB-KW"/>
</dbReference>
<sequence length="290" mass="32833">MSYCFLYNPSSNRNRSYNSFLKLKELTADWRDTRFISTESRLHLKSEAKKAALRYDTVVACGGDGTVRDVAVALLKSEANLGVIPLGSGNDFSKSIGLDKDLERSVEVLKRRKTRYISVGKCNDFHFINTLGFGFDGQTNRYAMASKVRFGSLRYALSALKANFLRSPFKVNISIDGTLLDESDWIMITAANGRVEGGNFVIAQDANPFDELLRIVMIRSISKGLLPFLLPLFLIGKQEWLPYYECRKAKKAFLEFNRPVYIHTDGEQITSNDTKFDITLYPKSLEVICR</sequence>
<evidence type="ECO:0000259" key="5">
    <source>
        <dbReference type="PROSITE" id="PS50146"/>
    </source>
</evidence>
<keyword evidence="1" id="KW-0808">Transferase</keyword>
<dbReference type="NCBIfam" id="TIGR00147">
    <property type="entry name" value="YegS/Rv2252/BmrU family lipid kinase"/>
    <property type="match status" value="1"/>
</dbReference>
<keyword evidence="2" id="KW-0547">Nucleotide-binding</keyword>
<dbReference type="RefSeq" id="WP_165140714.1">
    <property type="nucleotide sequence ID" value="NZ_JAALLT010000002.1"/>
</dbReference>
<evidence type="ECO:0000256" key="1">
    <source>
        <dbReference type="ARBA" id="ARBA00022679"/>
    </source>
</evidence>
<keyword evidence="4" id="KW-0067">ATP-binding</keyword>
<name>A0A6M1SMX9_9BACT</name>
<dbReference type="Pfam" id="PF19279">
    <property type="entry name" value="YegS_C"/>
    <property type="match status" value="1"/>
</dbReference>
<gene>
    <name evidence="6" type="ORF">G3570_07135</name>
</gene>
<dbReference type="InterPro" id="IPR016064">
    <property type="entry name" value="NAD/diacylglycerol_kinase_sf"/>
</dbReference>
<keyword evidence="7" id="KW-1185">Reference proteome</keyword>
<dbReference type="SUPFAM" id="SSF111331">
    <property type="entry name" value="NAD kinase/diacylglycerol kinase-like"/>
    <property type="match status" value="1"/>
</dbReference>
<evidence type="ECO:0000256" key="3">
    <source>
        <dbReference type="ARBA" id="ARBA00022777"/>
    </source>
</evidence>
<dbReference type="Proteomes" id="UP000473278">
    <property type="component" value="Unassembled WGS sequence"/>
</dbReference>
<dbReference type="InterPro" id="IPR017438">
    <property type="entry name" value="ATP-NAD_kinase_N"/>
</dbReference>
<dbReference type="SMART" id="SM00046">
    <property type="entry name" value="DAGKc"/>
    <property type="match status" value="1"/>
</dbReference>
<reference evidence="6 7" key="1">
    <citation type="submission" date="2020-02" db="EMBL/GenBank/DDBJ databases">
        <title>Balneolaceae bacterium YR4-1, complete genome.</title>
        <authorList>
            <person name="Li Y."/>
            <person name="Wu S."/>
        </authorList>
    </citation>
    <scope>NUCLEOTIDE SEQUENCE [LARGE SCALE GENOMIC DNA]</scope>
    <source>
        <strain evidence="6 7">YR4-1</strain>
    </source>
</reference>
<dbReference type="PROSITE" id="PS50146">
    <property type="entry name" value="DAGK"/>
    <property type="match status" value="1"/>
</dbReference>
<dbReference type="GO" id="GO:0016301">
    <property type="term" value="F:kinase activity"/>
    <property type="evidence" value="ECO:0007669"/>
    <property type="project" value="UniProtKB-KW"/>
</dbReference>
<protein>
    <submittedName>
        <fullName evidence="6">YegS/Rv2252/BmrU family lipid kinase</fullName>
    </submittedName>
</protein>
<dbReference type="Gene3D" id="3.40.50.10330">
    <property type="entry name" value="Probable inorganic polyphosphate/atp-NAD kinase, domain 1"/>
    <property type="match status" value="1"/>
</dbReference>
<organism evidence="6 7">
    <name type="scientific">Halalkalibaculum roseum</name>
    <dbReference type="NCBI Taxonomy" id="2709311"/>
    <lineage>
        <taxon>Bacteria</taxon>
        <taxon>Pseudomonadati</taxon>
        <taxon>Balneolota</taxon>
        <taxon>Balneolia</taxon>
        <taxon>Balneolales</taxon>
        <taxon>Balneolaceae</taxon>
        <taxon>Halalkalibaculum</taxon>
    </lineage>
</organism>
<dbReference type="GO" id="GO:0008654">
    <property type="term" value="P:phospholipid biosynthetic process"/>
    <property type="evidence" value="ECO:0007669"/>
    <property type="project" value="InterPro"/>
</dbReference>
<dbReference type="InterPro" id="IPR045540">
    <property type="entry name" value="YegS/DAGK_C"/>
</dbReference>
<keyword evidence="3 6" id="KW-0418">Kinase</keyword>
<evidence type="ECO:0000256" key="2">
    <source>
        <dbReference type="ARBA" id="ARBA00022741"/>
    </source>
</evidence>
<feature type="domain" description="DAGKc" evidence="5">
    <location>
        <begin position="1"/>
        <end position="126"/>
    </location>
</feature>
<dbReference type="Pfam" id="PF00781">
    <property type="entry name" value="DAGK_cat"/>
    <property type="match status" value="1"/>
</dbReference>
<dbReference type="PANTHER" id="PTHR12358">
    <property type="entry name" value="SPHINGOSINE KINASE"/>
    <property type="match status" value="1"/>
</dbReference>
<evidence type="ECO:0000313" key="6">
    <source>
        <dbReference type="EMBL" id="NGP76399.1"/>
    </source>
</evidence>
<proteinExistence type="predicted"/>
<accession>A0A6M1SMX9</accession>
<dbReference type="PANTHER" id="PTHR12358:SF54">
    <property type="entry name" value="SPHINGOSINE KINASE RELATED PROTEIN"/>
    <property type="match status" value="1"/>
</dbReference>
<comment type="caution">
    <text evidence="6">The sequence shown here is derived from an EMBL/GenBank/DDBJ whole genome shotgun (WGS) entry which is preliminary data.</text>
</comment>
<evidence type="ECO:0000313" key="7">
    <source>
        <dbReference type="Proteomes" id="UP000473278"/>
    </source>
</evidence>
<dbReference type="InterPro" id="IPR001206">
    <property type="entry name" value="Diacylglycerol_kinase_cat_dom"/>
</dbReference>